<dbReference type="EMBL" id="CM009303">
    <property type="protein sequence ID" value="KAI9381784.1"/>
    <property type="molecule type" value="Genomic_DNA"/>
</dbReference>
<name>A0ACC0RXE6_POPTR</name>
<keyword evidence="2" id="KW-1185">Reference proteome</keyword>
<accession>A0ACC0RXE6</accession>
<sequence>MLVFLNETPLYLKCPRRERLESLELSNANQEISCTRLHFLFKERGRWVWAGVGRSTNVWAILLSCDVECPRKTAIIARHNS</sequence>
<evidence type="ECO:0000313" key="2">
    <source>
        <dbReference type="Proteomes" id="UP000006729"/>
    </source>
</evidence>
<gene>
    <name evidence="1" type="ORF">POPTR_014G027950v4</name>
</gene>
<protein>
    <submittedName>
        <fullName evidence="1">Uncharacterized protein</fullName>
    </submittedName>
</protein>
<reference evidence="1 2" key="1">
    <citation type="journal article" date="2006" name="Science">
        <title>The genome of black cottonwood, Populus trichocarpa (Torr. &amp; Gray).</title>
        <authorList>
            <person name="Tuskan G.A."/>
            <person name="Difazio S."/>
            <person name="Jansson S."/>
            <person name="Bohlmann J."/>
            <person name="Grigoriev I."/>
            <person name="Hellsten U."/>
            <person name="Putnam N."/>
            <person name="Ralph S."/>
            <person name="Rombauts S."/>
            <person name="Salamov A."/>
            <person name="Schein J."/>
            <person name="Sterck L."/>
            <person name="Aerts A."/>
            <person name="Bhalerao R.R."/>
            <person name="Bhalerao R.P."/>
            <person name="Blaudez D."/>
            <person name="Boerjan W."/>
            <person name="Brun A."/>
            <person name="Brunner A."/>
            <person name="Busov V."/>
            <person name="Campbell M."/>
            <person name="Carlson J."/>
            <person name="Chalot M."/>
            <person name="Chapman J."/>
            <person name="Chen G.L."/>
            <person name="Cooper D."/>
            <person name="Coutinho P.M."/>
            <person name="Couturier J."/>
            <person name="Covert S."/>
            <person name="Cronk Q."/>
            <person name="Cunningham R."/>
            <person name="Davis J."/>
            <person name="Degroeve S."/>
            <person name="Dejardin A."/>
            <person name="Depamphilis C."/>
            <person name="Detter J."/>
            <person name="Dirks B."/>
            <person name="Dubchak I."/>
            <person name="Duplessis S."/>
            <person name="Ehlting J."/>
            <person name="Ellis B."/>
            <person name="Gendler K."/>
            <person name="Goodstein D."/>
            <person name="Gribskov M."/>
            <person name="Grimwood J."/>
            <person name="Groover A."/>
            <person name="Gunter L."/>
            <person name="Hamberger B."/>
            <person name="Heinze B."/>
            <person name="Helariutta Y."/>
            <person name="Henrissat B."/>
            <person name="Holligan D."/>
            <person name="Holt R."/>
            <person name="Huang W."/>
            <person name="Islam-Faridi N."/>
            <person name="Jones S."/>
            <person name="Jones-Rhoades M."/>
            <person name="Jorgensen R."/>
            <person name="Joshi C."/>
            <person name="Kangasjarvi J."/>
            <person name="Karlsson J."/>
            <person name="Kelleher C."/>
            <person name="Kirkpatrick R."/>
            <person name="Kirst M."/>
            <person name="Kohler A."/>
            <person name="Kalluri U."/>
            <person name="Larimer F."/>
            <person name="Leebens-Mack J."/>
            <person name="Leple J.C."/>
            <person name="Locascio P."/>
            <person name="Lou Y."/>
            <person name="Lucas S."/>
            <person name="Martin F."/>
            <person name="Montanini B."/>
            <person name="Napoli C."/>
            <person name="Nelson D.R."/>
            <person name="Nelson C."/>
            <person name="Nieminen K."/>
            <person name="Nilsson O."/>
            <person name="Pereda V."/>
            <person name="Peter G."/>
            <person name="Philippe R."/>
            <person name="Pilate G."/>
            <person name="Poliakov A."/>
            <person name="Razumovskaya J."/>
            <person name="Richardson P."/>
            <person name="Rinaldi C."/>
            <person name="Ritland K."/>
            <person name="Rouze P."/>
            <person name="Ryaboy D."/>
            <person name="Schmutz J."/>
            <person name="Schrader J."/>
            <person name="Segerman B."/>
            <person name="Shin H."/>
            <person name="Siddiqui A."/>
            <person name="Sterky F."/>
            <person name="Terry A."/>
            <person name="Tsai C.J."/>
            <person name="Uberbacher E."/>
            <person name="Unneberg P."/>
            <person name="Vahala J."/>
            <person name="Wall K."/>
            <person name="Wessler S."/>
            <person name="Yang G."/>
            <person name="Yin T."/>
            <person name="Douglas C."/>
            <person name="Marra M."/>
            <person name="Sandberg G."/>
            <person name="Van de Peer Y."/>
            <person name="Rokhsar D."/>
        </authorList>
    </citation>
    <scope>NUCLEOTIDE SEQUENCE [LARGE SCALE GENOMIC DNA]</scope>
    <source>
        <strain evidence="2">cv. Nisqually</strain>
    </source>
</reference>
<proteinExistence type="predicted"/>
<dbReference type="Proteomes" id="UP000006729">
    <property type="component" value="Chromosome 14"/>
</dbReference>
<organism evidence="1 2">
    <name type="scientific">Populus trichocarpa</name>
    <name type="common">Western balsam poplar</name>
    <name type="synonym">Populus balsamifera subsp. trichocarpa</name>
    <dbReference type="NCBI Taxonomy" id="3694"/>
    <lineage>
        <taxon>Eukaryota</taxon>
        <taxon>Viridiplantae</taxon>
        <taxon>Streptophyta</taxon>
        <taxon>Embryophyta</taxon>
        <taxon>Tracheophyta</taxon>
        <taxon>Spermatophyta</taxon>
        <taxon>Magnoliopsida</taxon>
        <taxon>eudicotyledons</taxon>
        <taxon>Gunneridae</taxon>
        <taxon>Pentapetalae</taxon>
        <taxon>rosids</taxon>
        <taxon>fabids</taxon>
        <taxon>Malpighiales</taxon>
        <taxon>Salicaceae</taxon>
        <taxon>Saliceae</taxon>
        <taxon>Populus</taxon>
    </lineage>
</organism>
<comment type="caution">
    <text evidence="1">The sequence shown here is derived from an EMBL/GenBank/DDBJ whole genome shotgun (WGS) entry which is preliminary data.</text>
</comment>
<evidence type="ECO:0000313" key="1">
    <source>
        <dbReference type="EMBL" id="KAI9381784.1"/>
    </source>
</evidence>